<name>A0ABQ9F857_TEGGR</name>
<dbReference type="PANTHER" id="PTHR22799">
    <property type="entry name" value="TETRANECTIN-RELATED"/>
    <property type="match status" value="1"/>
</dbReference>
<dbReference type="PANTHER" id="PTHR22799:SF1">
    <property type="entry name" value="C-TYPE LECTIN DOMAIN FAMILY 11 MEMBER A"/>
    <property type="match status" value="1"/>
</dbReference>
<evidence type="ECO:0000256" key="2">
    <source>
        <dbReference type="ARBA" id="ARBA00022525"/>
    </source>
</evidence>
<dbReference type="InterPro" id="IPR016186">
    <property type="entry name" value="C-type_lectin-like/link_sf"/>
</dbReference>
<dbReference type="SUPFAM" id="SSF56436">
    <property type="entry name" value="C-type lectin-like"/>
    <property type="match status" value="1"/>
</dbReference>
<evidence type="ECO:0000313" key="9">
    <source>
        <dbReference type="Proteomes" id="UP001217089"/>
    </source>
</evidence>
<keyword evidence="4" id="KW-0430">Lectin</keyword>
<keyword evidence="3 6" id="KW-0732">Signal</keyword>
<feature type="domain" description="C-type lectin" evidence="7">
    <location>
        <begin position="103"/>
        <end position="211"/>
    </location>
</feature>
<evidence type="ECO:0000256" key="4">
    <source>
        <dbReference type="ARBA" id="ARBA00022734"/>
    </source>
</evidence>
<protein>
    <recommendedName>
        <fullName evidence="7">C-type lectin domain-containing protein</fullName>
    </recommendedName>
</protein>
<dbReference type="Proteomes" id="UP001217089">
    <property type="component" value="Unassembled WGS sequence"/>
</dbReference>
<evidence type="ECO:0000256" key="6">
    <source>
        <dbReference type="SAM" id="SignalP"/>
    </source>
</evidence>
<comment type="caution">
    <text evidence="8">The sequence shown here is derived from an EMBL/GenBank/DDBJ whole genome shotgun (WGS) entry which is preliminary data.</text>
</comment>
<evidence type="ECO:0000259" key="7">
    <source>
        <dbReference type="PROSITE" id="PS50041"/>
    </source>
</evidence>
<evidence type="ECO:0000256" key="1">
    <source>
        <dbReference type="ARBA" id="ARBA00004613"/>
    </source>
</evidence>
<dbReference type="PROSITE" id="PS50041">
    <property type="entry name" value="C_TYPE_LECTIN_2"/>
    <property type="match status" value="1"/>
</dbReference>
<keyword evidence="9" id="KW-1185">Reference proteome</keyword>
<reference evidence="8 9" key="1">
    <citation type="submission" date="2022-12" db="EMBL/GenBank/DDBJ databases">
        <title>Chromosome-level genome of Tegillarca granosa.</title>
        <authorList>
            <person name="Kim J."/>
        </authorList>
    </citation>
    <scope>NUCLEOTIDE SEQUENCE [LARGE SCALE GENOMIC DNA]</scope>
    <source>
        <strain evidence="8">Teg-2019</strain>
        <tissue evidence="8">Adductor muscle</tissue>
    </source>
</reference>
<gene>
    <name evidence="8" type="ORF">KUTeg_010139</name>
</gene>
<comment type="subcellular location">
    <subcellularLocation>
        <location evidence="1">Secreted</location>
    </subcellularLocation>
</comment>
<organism evidence="8 9">
    <name type="scientific">Tegillarca granosa</name>
    <name type="common">Malaysian cockle</name>
    <name type="synonym">Anadara granosa</name>
    <dbReference type="NCBI Taxonomy" id="220873"/>
    <lineage>
        <taxon>Eukaryota</taxon>
        <taxon>Metazoa</taxon>
        <taxon>Spiralia</taxon>
        <taxon>Lophotrochozoa</taxon>
        <taxon>Mollusca</taxon>
        <taxon>Bivalvia</taxon>
        <taxon>Autobranchia</taxon>
        <taxon>Pteriomorphia</taxon>
        <taxon>Arcoida</taxon>
        <taxon>Arcoidea</taxon>
        <taxon>Arcidae</taxon>
        <taxon>Tegillarca</taxon>
    </lineage>
</organism>
<feature type="chain" id="PRO_5046379927" description="C-type lectin domain-containing protein" evidence="6">
    <location>
        <begin position="22"/>
        <end position="211"/>
    </location>
</feature>
<dbReference type="CDD" id="cd00037">
    <property type="entry name" value="CLECT"/>
    <property type="match status" value="1"/>
</dbReference>
<dbReference type="InterPro" id="IPR051663">
    <property type="entry name" value="CLec_Tetranectin-domain"/>
</dbReference>
<feature type="signal peptide" evidence="6">
    <location>
        <begin position="1"/>
        <end position="21"/>
    </location>
</feature>
<dbReference type="InterPro" id="IPR016187">
    <property type="entry name" value="CTDL_fold"/>
</dbReference>
<dbReference type="SMART" id="SM00034">
    <property type="entry name" value="CLECT"/>
    <property type="match status" value="1"/>
</dbReference>
<evidence type="ECO:0000313" key="8">
    <source>
        <dbReference type="EMBL" id="KAJ8312766.1"/>
    </source>
</evidence>
<keyword evidence="2" id="KW-0964">Secreted</keyword>
<dbReference type="InterPro" id="IPR001304">
    <property type="entry name" value="C-type_lectin-like"/>
</dbReference>
<dbReference type="EMBL" id="JARBDR010000440">
    <property type="protein sequence ID" value="KAJ8312766.1"/>
    <property type="molecule type" value="Genomic_DNA"/>
</dbReference>
<proteinExistence type="predicted"/>
<evidence type="ECO:0000256" key="5">
    <source>
        <dbReference type="SAM" id="Coils"/>
    </source>
</evidence>
<dbReference type="Gene3D" id="3.10.100.10">
    <property type="entry name" value="Mannose-Binding Protein A, subunit A"/>
    <property type="match status" value="1"/>
</dbReference>
<feature type="coiled-coil region" evidence="5">
    <location>
        <begin position="35"/>
        <end position="62"/>
    </location>
</feature>
<keyword evidence="5" id="KW-0175">Coiled coil</keyword>
<accession>A0ABQ9F857</accession>
<dbReference type="Pfam" id="PF00059">
    <property type="entry name" value="Lectin_C"/>
    <property type="match status" value="1"/>
</dbReference>
<evidence type="ECO:0000256" key="3">
    <source>
        <dbReference type="ARBA" id="ARBA00022729"/>
    </source>
</evidence>
<sequence length="211" mass="23960">MNSQVKATFILLMIFISAVSTQEILKRNQDECYTNVCSRKENERLKKQNEKLQRKVNEICEQIRSSGQTINDLKRMYDNSGCGSSTTNVTTEQCHVGLGWEPFLRSCYHVGTNAVTWSNAVKTCNSMGSVLTVITTAEENDFVIRLVKRKGVSSSEGYWLDGTDSLFEGLWIWSSTGILITYQNWGVNEPNNKDSTENCLELKTKKKLYVE</sequence>